<dbReference type="PANTHER" id="PTHR18964">
    <property type="entry name" value="ROK (REPRESSOR, ORF, KINASE) FAMILY"/>
    <property type="match status" value="1"/>
</dbReference>
<dbReference type="Gene3D" id="1.10.10.10">
    <property type="entry name" value="Winged helix-like DNA-binding domain superfamily/Winged helix DNA-binding domain"/>
    <property type="match status" value="1"/>
</dbReference>
<dbReference type="SUPFAM" id="SSF53067">
    <property type="entry name" value="Actin-like ATPase domain"/>
    <property type="match status" value="1"/>
</dbReference>
<dbReference type="InterPro" id="IPR043129">
    <property type="entry name" value="ATPase_NBD"/>
</dbReference>
<dbReference type="Proteomes" id="UP000264310">
    <property type="component" value="Unassembled WGS sequence"/>
</dbReference>
<evidence type="ECO:0000313" key="1">
    <source>
        <dbReference type="EMBL" id="RFC63457.1"/>
    </source>
</evidence>
<dbReference type="OrthoDB" id="49685at2"/>
<dbReference type="AlphaFoldDB" id="A0A371X2K8"/>
<dbReference type="InterPro" id="IPR036390">
    <property type="entry name" value="WH_DNA-bd_sf"/>
</dbReference>
<name>A0A371X2K8_9HYPH</name>
<dbReference type="InterPro" id="IPR036388">
    <property type="entry name" value="WH-like_DNA-bd_sf"/>
</dbReference>
<keyword evidence="2" id="KW-1185">Reference proteome</keyword>
<accession>A0A371X2K8</accession>
<protein>
    <submittedName>
        <fullName evidence="1">ROK family protein</fullName>
    </submittedName>
</protein>
<proteinExistence type="predicted"/>
<organism evidence="1 2">
    <name type="scientific">Fulvimarina endophytica</name>
    <dbReference type="NCBI Taxonomy" id="2293836"/>
    <lineage>
        <taxon>Bacteria</taxon>
        <taxon>Pseudomonadati</taxon>
        <taxon>Pseudomonadota</taxon>
        <taxon>Alphaproteobacteria</taxon>
        <taxon>Hyphomicrobiales</taxon>
        <taxon>Aurantimonadaceae</taxon>
        <taxon>Fulvimarina</taxon>
    </lineage>
</organism>
<dbReference type="PANTHER" id="PTHR18964:SF173">
    <property type="entry name" value="GLUCOKINASE"/>
    <property type="match status" value="1"/>
</dbReference>
<dbReference type="Pfam" id="PF00480">
    <property type="entry name" value="ROK"/>
    <property type="match status" value="1"/>
</dbReference>
<dbReference type="SUPFAM" id="SSF46785">
    <property type="entry name" value="Winged helix' DNA-binding domain"/>
    <property type="match status" value="1"/>
</dbReference>
<dbReference type="Gene3D" id="3.30.420.40">
    <property type="match status" value="2"/>
</dbReference>
<gene>
    <name evidence="1" type="ORF">DYI37_10505</name>
</gene>
<dbReference type="InterPro" id="IPR000600">
    <property type="entry name" value="ROK"/>
</dbReference>
<dbReference type="RefSeq" id="WP_116683188.1">
    <property type="nucleotide sequence ID" value="NZ_QURL01000004.1"/>
</dbReference>
<dbReference type="EMBL" id="QURL01000004">
    <property type="protein sequence ID" value="RFC63457.1"/>
    <property type="molecule type" value="Genomic_DNA"/>
</dbReference>
<comment type="caution">
    <text evidence="1">The sequence shown here is derived from an EMBL/GenBank/DDBJ whole genome shotgun (WGS) entry which is preliminary data.</text>
</comment>
<sequence length="418" mass="43719">MLSKTDAEGVRAHNRRIVIEHLRVRRRTTRRAAADATGLSLSSAAAITSALIRNGLVREIPEAEEDAPLARVGRRGRPERRIALLGEAAYVIAARVAVGEIAVRLSDYAGTSLAEATRETSIAGFDADAIAGVIAALIETVASEARLASCDRIGRIGRIVVAVQGKVDTSRGSIVWSPALKTRNIEIGPAIEARTGIGVGVENDCSLMPEGFRWDGSSVRSGLATILIGFGVGMGIAVAGDPFTARQRASTEFGHINHYPGGALCRCGNRGCVEAYAADYAILRSAGGAPPDEIIARRIDESLMHAIADRARAGEAQAAGAFETAGLALGYGLGRVFTLIDPLPLVFTGSGSHAMDLLEPSIRRGIAESAVAGEGADVPFTVVEDADALIFDAATNRALGDLDQVFAASERETRDAAE</sequence>
<reference evidence="1 2" key="1">
    <citation type="submission" date="2018-08" db="EMBL/GenBank/DDBJ databases">
        <title>Fulvimarina sp. 85, whole genome shotgun sequence.</title>
        <authorList>
            <person name="Tuo L."/>
        </authorList>
    </citation>
    <scope>NUCLEOTIDE SEQUENCE [LARGE SCALE GENOMIC DNA]</scope>
    <source>
        <strain evidence="1 2">85</strain>
    </source>
</reference>
<evidence type="ECO:0000313" key="2">
    <source>
        <dbReference type="Proteomes" id="UP000264310"/>
    </source>
</evidence>